<comment type="function">
    <text evidence="10">Catalyzes the condensation of 2 ATP molecules into cyclic di-AMP (c-di-AMP), a second messenger used to regulate differing processes in different bacteria.</text>
</comment>
<dbReference type="InterPro" id="IPR045585">
    <property type="entry name" value="CdaA_N"/>
</dbReference>
<evidence type="ECO:0000256" key="2">
    <source>
        <dbReference type="ARBA" id="ARBA00022475"/>
    </source>
</evidence>
<feature type="transmembrane region" description="Helical" evidence="10">
    <location>
        <begin position="12"/>
        <end position="34"/>
    </location>
</feature>
<evidence type="ECO:0000256" key="3">
    <source>
        <dbReference type="ARBA" id="ARBA00022679"/>
    </source>
</evidence>
<dbReference type="PANTHER" id="PTHR34185">
    <property type="entry name" value="DIADENYLATE CYCLASE"/>
    <property type="match status" value="1"/>
</dbReference>
<dbReference type="NCBIfam" id="TIGR00159">
    <property type="entry name" value="diadenylate cyclase CdaA"/>
    <property type="match status" value="1"/>
</dbReference>
<dbReference type="EC" id="2.7.7.85" evidence="10"/>
<dbReference type="InterPro" id="IPR036888">
    <property type="entry name" value="DNA_integrity_DisA_N_sf"/>
</dbReference>
<organism evidence="12 13">
    <name type="scientific">Sporobacter termitidis DSM 10068</name>
    <dbReference type="NCBI Taxonomy" id="1123282"/>
    <lineage>
        <taxon>Bacteria</taxon>
        <taxon>Bacillati</taxon>
        <taxon>Bacillota</taxon>
        <taxon>Clostridia</taxon>
        <taxon>Eubacteriales</taxon>
        <taxon>Oscillospiraceae</taxon>
        <taxon>Sporobacter</taxon>
    </lineage>
</organism>
<keyword evidence="6 10" id="KW-0547">Nucleotide-binding</keyword>
<feature type="transmembrane region" description="Helical" evidence="10">
    <location>
        <begin position="46"/>
        <end position="63"/>
    </location>
</feature>
<evidence type="ECO:0000259" key="11">
    <source>
        <dbReference type="PROSITE" id="PS51794"/>
    </source>
</evidence>
<sequence length="283" mass="31724">MASVREVLHILLNFIQTVSIWDILDILIVAYLIYRIITVVRKTSSASVIKGIILLLAVMWLSSLLNLNVINYLLGQTMKLGVLVLIVLFQPELRRFLEQMGSSNFRMVFARKVKIGYMEACISNTVAACMEMSRKRMGALIVFEREIALVDHIKTGTKLDAILTAELLKSIFFPKAPLHDGAVIVRDGRISAAACMLPMSSNINISRDLGMRHRSGIGMSEVSDAVVVIVSEETGSISVAIDGMLKRHLAHETFEKLLRNELLAEESRPDTRTKLRNRFKVKK</sequence>
<keyword evidence="2 10" id="KW-1003">Cell membrane</keyword>
<keyword evidence="8 10" id="KW-1133">Transmembrane helix</keyword>
<keyword evidence="7 10" id="KW-0067">ATP-binding</keyword>
<dbReference type="Pfam" id="PF02457">
    <property type="entry name" value="DAC"/>
    <property type="match status" value="1"/>
</dbReference>
<dbReference type="Pfam" id="PF19293">
    <property type="entry name" value="CdaA_N"/>
    <property type="match status" value="1"/>
</dbReference>
<dbReference type="OrthoDB" id="9807385at2"/>
<dbReference type="InterPro" id="IPR003390">
    <property type="entry name" value="DNA_integrity_scan_DisA_N"/>
</dbReference>
<evidence type="ECO:0000256" key="10">
    <source>
        <dbReference type="HAMAP-Rule" id="MF_01499"/>
    </source>
</evidence>
<evidence type="ECO:0000256" key="4">
    <source>
        <dbReference type="ARBA" id="ARBA00022692"/>
    </source>
</evidence>
<dbReference type="SUPFAM" id="SSF143597">
    <property type="entry name" value="YojJ-like"/>
    <property type="match status" value="1"/>
</dbReference>
<keyword evidence="4 10" id="KW-0812">Transmembrane</keyword>
<dbReference type="EMBL" id="FQXV01000001">
    <property type="protein sequence ID" value="SHH50504.1"/>
    <property type="molecule type" value="Genomic_DNA"/>
</dbReference>
<dbReference type="Gene3D" id="3.40.1700.10">
    <property type="entry name" value="DNA integrity scanning protein, DisA, N-terminal domain"/>
    <property type="match status" value="1"/>
</dbReference>
<dbReference type="PANTHER" id="PTHR34185:SF1">
    <property type="entry name" value="DIADENYLATE CYCLASE"/>
    <property type="match status" value="1"/>
</dbReference>
<protein>
    <recommendedName>
        <fullName evidence="10">Diadenylate cyclase</fullName>
        <shortName evidence="10">DAC</shortName>
        <ecNumber evidence="10">2.7.7.85</ecNumber>
    </recommendedName>
    <alternativeName>
        <fullName evidence="10">Cyclic-di-AMP synthase</fullName>
        <shortName evidence="10">c-di-AMP synthase</shortName>
    </alternativeName>
</protein>
<evidence type="ECO:0000313" key="12">
    <source>
        <dbReference type="EMBL" id="SHH50504.1"/>
    </source>
</evidence>
<dbReference type="GO" id="GO:0006171">
    <property type="term" value="P:cAMP biosynthetic process"/>
    <property type="evidence" value="ECO:0007669"/>
    <property type="project" value="InterPro"/>
</dbReference>
<comment type="catalytic activity">
    <reaction evidence="1 10">
        <text>2 ATP = 3',3'-c-di-AMP + 2 diphosphate</text>
        <dbReference type="Rhea" id="RHEA:35655"/>
        <dbReference type="ChEBI" id="CHEBI:30616"/>
        <dbReference type="ChEBI" id="CHEBI:33019"/>
        <dbReference type="ChEBI" id="CHEBI:71500"/>
        <dbReference type="EC" id="2.7.7.85"/>
    </reaction>
</comment>
<feature type="domain" description="DAC" evidence="11">
    <location>
        <begin position="90"/>
        <end position="251"/>
    </location>
</feature>
<accession>A0A1M5TIH1</accession>
<gene>
    <name evidence="10" type="primary">dacA</name>
    <name evidence="12" type="ORF">SAMN02745823_00106</name>
</gene>
<evidence type="ECO:0000256" key="7">
    <source>
        <dbReference type="ARBA" id="ARBA00022840"/>
    </source>
</evidence>
<dbReference type="GO" id="GO:0005524">
    <property type="term" value="F:ATP binding"/>
    <property type="evidence" value="ECO:0007669"/>
    <property type="project" value="UniProtKB-UniRule"/>
</dbReference>
<dbReference type="PIRSF" id="PIRSF004793">
    <property type="entry name" value="UCP004793"/>
    <property type="match status" value="1"/>
</dbReference>
<dbReference type="PROSITE" id="PS51794">
    <property type="entry name" value="DAC"/>
    <property type="match status" value="1"/>
</dbReference>
<dbReference type="InterPro" id="IPR034701">
    <property type="entry name" value="CdaA"/>
</dbReference>
<comment type="similarity">
    <text evidence="10">Belongs to the adenylate cyclase family. DacA/CdaA subfamily.</text>
</comment>
<evidence type="ECO:0000256" key="1">
    <source>
        <dbReference type="ARBA" id="ARBA00000877"/>
    </source>
</evidence>
<dbReference type="Proteomes" id="UP000183995">
    <property type="component" value="Unassembled WGS sequence"/>
</dbReference>
<dbReference type="GO" id="GO:0004016">
    <property type="term" value="F:adenylate cyclase activity"/>
    <property type="evidence" value="ECO:0007669"/>
    <property type="project" value="UniProtKB-UniRule"/>
</dbReference>
<dbReference type="FunFam" id="3.40.1700.10:FF:000002">
    <property type="entry name" value="Diadenylate cyclase"/>
    <property type="match status" value="1"/>
</dbReference>
<evidence type="ECO:0000256" key="6">
    <source>
        <dbReference type="ARBA" id="ARBA00022741"/>
    </source>
</evidence>
<reference evidence="12 13" key="1">
    <citation type="submission" date="2016-11" db="EMBL/GenBank/DDBJ databases">
        <authorList>
            <person name="Jaros S."/>
            <person name="Januszkiewicz K."/>
            <person name="Wedrychowicz H."/>
        </authorList>
    </citation>
    <scope>NUCLEOTIDE SEQUENCE [LARGE SCALE GENOMIC DNA]</scope>
    <source>
        <strain evidence="12 13">DSM 10068</strain>
    </source>
</reference>
<evidence type="ECO:0000256" key="5">
    <source>
        <dbReference type="ARBA" id="ARBA00022695"/>
    </source>
</evidence>
<dbReference type="InterPro" id="IPR014046">
    <property type="entry name" value="C-di-AMP_synthase"/>
</dbReference>
<name>A0A1M5TIH1_9FIRM</name>
<dbReference type="AlphaFoldDB" id="A0A1M5TIH1"/>
<comment type="subunit">
    <text evidence="10">Probably a homodimer.</text>
</comment>
<evidence type="ECO:0000313" key="13">
    <source>
        <dbReference type="Proteomes" id="UP000183995"/>
    </source>
</evidence>
<evidence type="ECO:0000256" key="8">
    <source>
        <dbReference type="ARBA" id="ARBA00022989"/>
    </source>
</evidence>
<keyword evidence="13" id="KW-1185">Reference proteome</keyword>
<keyword evidence="5 10" id="KW-0548">Nucleotidyltransferase</keyword>
<dbReference type="HAMAP" id="MF_01499">
    <property type="entry name" value="DacA"/>
    <property type="match status" value="1"/>
</dbReference>
<dbReference type="STRING" id="1123282.SAMN02745823_00106"/>
<keyword evidence="9 10" id="KW-0472">Membrane</keyword>
<proteinExistence type="inferred from homology"/>
<dbReference type="InterPro" id="IPR050338">
    <property type="entry name" value="DisA"/>
</dbReference>
<evidence type="ECO:0000256" key="9">
    <source>
        <dbReference type="ARBA" id="ARBA00023136"/>
    </source>
</evidence>
<dbReference type="GO" id="GO:0106408">
    <property type="term" value="F:diadenylate cyclase activity"/>
    <property type="evidence" value="ECO:0007669"/>
    <property type="project" value="UniProtKB-EC"/>
</dbReference>
<keyword evidence="3 10" id="KW-0808">Transferase</keyword>
<comment type="caution">
    <text evidence="10">Lacks conserved residue(s) required for the propagation of feature annotation.</text>
</comment>